<feature type="chain" id="PRO_5002870781" evidence="1">
    <location>
        <begin position="22"/>
        <end position="291"/>
    </location>
</feature>
<dbReference type="EC" id="3.5.2.6" evidence="3"/>
<dbReference type="AlphaFoldDB" id="B8HGJ3"/>
<dbReference type="PRINTS" id="PR00118">
    <property type="entry name" value="BLACTAMASEA"/>
</dbReference>
<dbReference type="InterPro" id="IPR045155">
    <property type="entry name" value="Beta-lactam_cat"/>
</dbReference>
<reference evidence="3" key="1">
    <citation type="submission" date="2009-01" db="EMBL/GenBank/DDBJ databases">
        <title>Complete sequence of chromosome of Arthrobacter chlorophenolicus A6.</title>
        <authorList>
            <consortium name="US DOE Joint Genome Institute"/>
            <person name="Lucas S."/>
            <person name="Copeland A."/>
            <person name="Lapidus A."/>
            <person name="Glavina del Rio T."/>
            <person name="Tice H."/>
            <person name="Bruce D."/>
            <person name="Goodwin L."/>
            <person name="Pitluck S."/>
            <person name="Goltsman E."/>
            <person name="Clum A."/>
            <person name="Larimer F."/>
            <person name="Land M."/>
            <person name="Hauser L."/>
            <person name="Kyrpides N."/>
            <person name="Mikhailova N."/>
            <person name="Jansson J."/>
            <person name="Richardson P."/>
        </authorList>
    </citation>
    <scope>NUCLEOTIDE SEQUENCE [LARGE SCALE GENOMIC DNA]</scope>
    <source>
        <strain evidence="3">A6</strain>
    </source>
</reference>
<dbReference type="NCBIfam" id="NF033103">
    <property type="entry name" value="bla_class_A"/>
    <property type="match status" value="1"/>
</dbReference>
<evidence type="ECO:0000256" key="1">
    <source>
        <dbReference type="SAM" id="SignalP"/>
    </source>
</evidence>
<dbReference type="Proteomes" id="UP000002505">
    <property type="component" value="Chromosome"/>
</dbReference>
<keyword evidence="4" id="KW-1185">Reference proteome</keyword>
<protein>
    <submittedName>
        <fullName evidence="3">Beta-lactamase</fullName>
        <ecNumber evidence="3">3.5.2.6</ecNumber>
    </submittedName>
</protein>
<dbReference type="InterPro" id="IPR000871">
    <property type="entry name" value="Beta-lactam_class-A"/>
</dbReference>
<dbReference type="InterPro" id="IPR012338">
    <property type="entry name" value="Beta-lactam/transpept-like"/>
</dbReference>
<dbReference type="PANTHER" id="PTHR35333">
    <property type="entry name" value="BETA-LACTAMASE"/>
    <property type="match status" value="1"/>
</dbReference>
<dbReference type="KEGG" id="ach:Achl_3299"/>
<feature type="domain" description="Beta-lactamase class A catalytic" evidence="2">
    <location>
        <begin position="54"/>
        <end position="265"/>
    </location>
</feature>
<organism evidence="3 4">
    <name type="scientific">Pseudarthrobacter chlorophenolicus (strain ATCC 700700 / DSM 12829 / CIP 107037 / JCM 12360 / KCTC 9906 / NCIMB 13794 / A6)</name>
    <name type="common">Arthrobacter chlorophenolicus</name>
    <dbReference type="NCBI Taxonomy" id="452863"/>
    <lineage>
        <taxon>Bacteria</taxon>
        <taxon>Bacillati</taxon>
        <taxon>Actinomycetota</taxon>
        <taxon>Actinomycetes</taxon>
        <taxon>Micrococcales</taxon>
        <taxon>Micrococcaceae</taxon>
        <taxon>Pseudarthrobacter</taxon>
    </lineage>
</organism>
<dbReference type="GO" id="GO:0008800">
    <property type="term" value="F:beta-lactamase activity"/>
    <property type="evidence" value="ECO:0007669"/>
    <property type="project" value="UniProtKB-EC"/>
</dbReference>
<name>B8HGJ3_PSECP</name>
<dbReference type="SUPFAM" id="SSF56601">
    <property type="entry name" value="beta-lactamase/transpeptidase-like"/>
    <property type="match status" value="1"/>
</dbReference>
<gene>
    <name evidence="3" type="ordered locus">Achl_3299</name>
</gene>
<keyword evidence="3" id="KW-0378">Hydrolase</keyword>
<proteinExistence type="predicted"/>
<dbReference type="EMBL" id="CP001341">
    <property type="protein sequence ID" value="ACL41259.1"/>
    <property type="molecule type" value="Genomic_DNA"/>
</dbReference>
<dbReference type="STRING" id="452863.Achl_3299"/>
<evidence type="ECO:0000313" key="4">
    <source>
        <dbReference type="Proteomes" id="UP000002505"/>
    </source>
</evidence>
<keyword evidence="1" id="KW-0732">Signal</keyword>
<dbReference type="MEROPS" id="S11.A01"/>
<dbReference type="HOGENOM" id="CLU_031960_6_0_11"/>
<dbReference type="GO" id="GO:0030655">
    <property type="term" value="P:beta-lactam antibiotic catabolic process"/>
    <property type="evidence" value="ECO:0007669"/>
    <property type="project" value="InterPro"/>
</dbReference>
<dbReference type="PANTHER" id="PTHR35333:SF3">
    <property type="entry name" value="BETA-LACTAMASE-TYPE TRANSPEPTIDASE FOLD CONTAINING PROTEIN"/>
    <property type="match status" value="1"/>
</dbReference>
<accession>B8HGJ3</accession>
<dbReference type="GO" id="GO:0046677">
    <property type="term" value="P:response to antibiotic"/>
    <property type="evidence" value="ECO:0007669"/>
    <property type="project" value="InterPro"/>
</dbReference>
<evidence type="ECO:0000313" key="3">
    <source>
        <dbReference type="EMBL" id="ACL41259.1"/>
    </source>
</evidence>
<feature type="signal peptide" evidence="1">
    <location>
        <begin position="1"/>
        <end position="21"/>
    </location>
</feature>
<dbReference type="eggNOG" id="COG2367">
    <property type="taxonomic scope" value="Bacteria"/>
</dbReference>
<dbReference type="Pfam" id="PF13354">
    <property type="entry name" value="Beta-lactamase2"/>
    <property type="match status" value="1"/>
</dbReference>
<evidence type="ECO:0000259" key="2">
    <source>
        <dbReference type="Pfam" id="PF13354"/>
    </source>
</evidence>
<sequence length="291" mass="30740">MFGAGGVLAAAVAGTAGPASAASGPGDVRQRLDTALSGLESAHGLTIGVSAGRLGQRPAYAYRGENTFPMCSLFKTLAVARLLRDHAYDDGFWQRRISFRKNQIVRDSVICAADKDRNMSVEELADAALRFSDNTAGNLLLELIGGPPEIGAYARSLGALSTRLDRWEPELNEALPGDVRDTSTPSDIHTLYEALLLGDALDTLGQARLRGWMLRNATSGERLRAAVPPGAELADKTGAGSYGVVNDAGVVWPEDGPPLTLAVMTRTSRPDAVNNNAVVARVGQLVFGELL</sequence>
<dbReference type="Gene3D" id="3.40.710.10">
    <property type="entry name" value="DD-peptidase/beta-lactamase superfamily"/>
    <property type="match status" value="1"/>
</dbReference>